<sequence>MAVGNKVIVTGGAGVIGQAICRRLMESGYVAIAADLKPAIDALDVDAAGLTGALAVTMDVSDRESVSAAVASVVDPGETLYGLVNCAGILRDSFLGELDEAKLELMFQVNIAGMARVTDEVAPLLTEGSAIVNIGSLTGHFGRFRGASVYGATKAGIAAYTRYVAEELAPRGIRVNNVAPGVIRAPMSPSMARVSGGEEVSASYAMLKRIGEPEEVAEAVEFLISPRASFITAQTLLVDGGVVAW</sequence>
<dbReference type="InterPro" id="IPR036291">
    <property type="entry name" value="NAD(P)-bd_dom_sf"/>
</dbReference>
<dbReference type="FunFam" id="3.40.50.720:FF:000084">
    <property type="entry name" value="Short-chain dehydrogenase reductase"/>
    <property type="match status" value="1"/>
</dbReference>
<dbReference type="CDD" id="cd05233">
    <property type="entry name" value="SDR_c"/>
    <property type="match status" value="1"/>
</dbReference>
<evidence type="ECO:0000256" key="1">
    <source>
        <dbReference type="ARBA" id="ARBA00006484"/>
    </source>
</evidence>
<dbReference type="Gene3D" id="3.40.50.720">
    <property type="entry name" value="NAD(P)-binding Rossmann-like Domain"/>
    <property type="match status" value="1"/>
</dbReference>
<evidence type="ECO:0000259" key="3">
    <source>
        <dbReference type="SMART" id="SM00822"/>
    </source>
</evidence>
<dbReference type="PRINTS" id="PR00080">
    <property type="entry name" value="SDRFAMILY"/>
</dbReference>
<dbReference type="SMART" id="SM00822">
    <property type="entry name" value="PKS_KR"/>
    <property type="match status" value="1"/>
</dbReference>
<dbReference type="PANTHER" id="PTHR42760">
    <property type="entry name" value="SHORT-CHAIN DEHYDROGENASES/REDUCTASES FAMILY MEMBER"/>
    <property type="match status" value="1"/>
</dbReference>
<evidence type="ECO:0000313" key="4">
    <source>
        <dbReference type="EMBL" id="BBZ31991.1"/>
    </source>
</evidence>
<dbReference type="GO" id="GO:0048038">
    <property type="term" value="F:quinone binding"/>
    <property type="evidence" value="ECO:0007669"/>
    <property type="project" value="TreeGrafter"/>
</dbReference>
<reference evidence="4" key="2">
    <citation type="submission" date="2020-02" db="EMBL/GenBank/DDBJ databases">
        <authorList>
            <person name="Matsumoto Y."/>
            <person name="Motooka D."/>
            <person name="Nakamura S."/>
        </authorList>
    </citation>
    <scope>NUCLEOTIDE SEQUENCE</scope>
    <source>
        <strain evidence="4">JCM 13671</strain>
    </source>
</reference>
<comment type="similarity">
    <text evidence="1">Belongs to the short-chain dehydrogenases/reductases (SDR) family.</text>
</comment>
<dbReference type="Proteomes" id="UP000466931">
    <property type="component" value="Chromosome"/>
</dbReference>
<dbReference type="PRINTS" id="PR00081">
    <property type="entry name" value="GDHRDH"/>
</dbReference>
<name>A0A7I7XRZ0_9MYCO</name>
<organism evidence="4 5">
    <name type="scientific">Mycolicibacterium confluentis</name>
    <dbReference type="NCBI Taxonomy" id="28047"/>
    <lineage>
        <taxon>Bacteria</taxon>
        <taxon>Bacillati</taxon>
        <taxon>Actinomycetota</taxon>
        <taxon>Actinomycetes</taxon>
        <taxon>Mycobacteriales</taxon>
        <taxon>Mycobacteriaceae</taxon>
        <taxon>Mycolicibacterium</taxon>
    </lineage>
</organism>
<protein>
    <submittedName>
        <fullName evidence="4">3-oxoacyl-ACP reductase</fullName>
    </submittedName>
</protein>
<proteinExistence type="inferred from homology"/>
<dbReference type="OrthoDB" id="517007at2"/>
<dbReference type="Pfam" id="PF13561">
    <property type="entry name" value="adh_short_C2"/>
    <property type="match status" value="1"/>
</dbReference>
<dbReference type="AlphaFoldDB" id="A0A7I7XRZ0"/>
<gene>
    <name evidence="4" type="ORF">MCNF_05960</name>
</gene>
<keyword evidence="5" id="KW-1185">Reference proteome</keyword>
<accession>A0A7I7XRZ0</accession>
<dbReference type="GO" id="GO:0006633">
    <property type="term" value="P:fatty acid biosynthetic process"/>
    <property type="evidence" value="ECO:0007669"/>
    <property type="project" value="TreeGrafter"/>
</dbReference>
<dbReference type="InterPro" id="IPR002347">
    <property type="entry name" value="SDR_fam"/>
</dbReference>
<feature type="domain" description="Ketoreductase" evidence="3">
    <location>
        <begin position="5"/>
        <end position="181"/>
    </location>
</feature>
<dbReference type="PANTHER" id="PTHR42760:SF133">
    <property type="entry name" value="3-OXOACYL-[ACYL-CARRIER-PROTEIN] REDUCTASE"/>
    <property type="match status" value="1"/>
</dbReference>
<dbReference type="EMBL" id="AP022612">
    <property type="protein sequence ID" value="BBZ31991.1"/>
    <property type="molecule type" value="Genomic_DNA"/>
</dbReference>
<evidence type="ECO:0000313" key="5">
    <source>
        <dbReference type="Proteomes" id="UP000466931"/>
    </source>
</evidence>
<keyword evidence="2" id="KW-0560">Oxidoreductase</keyword>
<evidence type="ECO:0000256" key="2">
    <source>
        <dbReference type="ARBA" id="ARBA00023002"/>
    </source>
</evidence>
<reference evidence="4" key="1">
    <citation type="journal article" date="2019" name="Emerg. Microbes Infect.">
        <title>Comprehensive subspecies identification of 175 nontuberculous mycobacteria species based on 7547 genomic profiles.</title>
        <authorList>
            <person name="Matsumoto Y."/>
            <person name="Kinjo T."/>
            <person name="Motooka D."/>
            <person name="Nabeya D."/>
            <person name="Jung N."/>
            <person name="Uechi K."/>
            <person name="Horii T."/>
            <person name="Iida T."/>
            <person name="Fujita J."/>
            <person name="Nakamura S."/>
        </authorList>
    </citation>
    <scope>NUCLEOTIDE SEQUENCE [LARGE SCALE GENOMIC DNA]</scope>
    <source>
        <strain evidence="4">JCM 13671</strain>
    </source>
</reference>
<dbReference type="SUPFAM" id="SSF51735">
    <property type="entry name" value="NAD(P)-binding Rossmann-fold domains"/>
    <property type="match status" value="1"/>
</dbReference>
<dbReference type="GO" id="GO:0016616">
    <property type="term" value="F:oxidoreductase activity, acting on the CH-OH group of donors, NAD or NADP as acceptor"/>
    <property type="evidence" value="ECO:0007669"/>
    <property type="project" value="UniProtKB-ARBA"/>
</dbReference>
<dbReference type="InterPro" id="IPR057326">
    <property type="entry name" value="KR_dom"/>
</dbReference>